<evidence type="ECO:0000313" key="2">
    <source>
        <dbReference type="EMBL" id="MBV4552328.1"/>
    </source>
</evidence>
<gene>
    <name evidence="2" type="ORF">HU742_014375</name>
    <name evidence="1" type="ORF">HU742_06630</name>
</gene>
<protein>
    <submittedName>
        <fullName evidence="1">Uncharacterized protein</fullName>
    </submittedName>
</protein>
<organism evidence="1">
    <name type="scientific">Pseudomonas marvdashtae</name>
    <dbReference type="NCBI Taxonomy" id="2745500"/>
    <lineage>
        <taxon>Bacteria</taxon>
        <taxon>Pseudomonadati</taxon>
        <taxon>Pseudomonadota</taxon>
        <taxon>Gammaproteobacteria</taxon>
        <taxon>Pseudomonadales</taxon>
        <taxon>Pseudomonadaceae</taxon>
        <taxon>Pseudomonas</taxon>
    </lineage>
</organism>
<sequence length="63" mass="6946">MGIEEMRDDEFKPTCPKCGGIEFTAVYNRYVARTTQAISMIICADLNCQAVAGVLPTTEVFPE</sequence>
<dbReference type="EMBL" id="JABWQX020000001">
    <property type="protein sequence ID" value="MBV4552328.1"/>
    <property type="molecule type" value="Genomic_DNA"/>
</dbReference>
<reference evidence="2" key="3">
    <citation type="submission" date="2021-06" db="EMBL/GenBank/DDBJ databases">
        <title>Updating the genus Pseudomonas: Description of 43 new species and partition of the Pseudomonas putida group.</title>
        <authorList>
            <person name="Girard L."/>
            <person name="Lood C."/>
            <person name="Vandamme P."/>
            <person name="Rokni-Zadeh H."/>
            <person name="Van Noort V."/>
            <person name="Hofte M."/>
            <person name="Lavigne R."/>
            <person name="De Mot R."/>
        </authorList>
    </citation>
    <scope>NUCLEOTIDE SEQUENCE</scope>
    <source>
        <strain evidence="2">SWRI102</strain>
    </source>
</reference>
<evidence type="ECO:0000313" key="1">
    <source>
        <dbReference type="EMBL" id="MBC3394873.1"/>
    </source>
</evidence>
<dbReference type="RefSeq" id="WP_186642899.1">
    <property type="nucleotide sequence ID" value="NZ_JABWQX020000001.1"/>
</dbReference>
<keyword evidence="3" id="KW-1185">Reference proteome</keyword>
<dbReference type="EMBL" id="JABWQX010000001">
    <property type="protein sequence ID" value="MBC3394873.1"/>
    <property type="molecule type" value="Genomic_DNA"/>
</dbReference>
<accession>A0A923FMA2</accession>
<proteinExistence type="predicted"/>
<reference evidence="1 3" key="1">
    <citation type="journal article" date="2020" name="Microorganisms">
        <title>Reliable Identification of Environmental Pseudomonas Isolates Using the rpoD Gene.</title>
        <authorList>
            <consortium name="The Broad Institute Genome Sequencing Platform"/>
            <person name="Girard L."/>
            <person name="Lood C."/>
            <person name="Rokni-Zadeh H."/>
            <person name="van Noort V."/>
            <person name="Lavigne R."/>
            <person name="De Mot R."/>
        </authorList>
    </citation>
    <scope>NUCLEOTIDE SEQUENCE</scope>
    <source>
        <strain evidence="1 3">SWRI102</strain>
    </source>
</reference>
<comment type="caution">
    <text evidence="1">The sequence shown here is derived from an EMBL/GenBank/DDBJ whole genome shotgun (WGS) entry which is preliminary data.</text>
</comment>
<evidence type="ECO:0000313" key="3">
    <source>
        <dbReference type="Proteomes" id="UP000659438"/>
    </source>
</evidence>
<reference evidence="1" key="2">
    <citation type="submission" date="2020-07" db="EMBL/GenBank/DDBJ databases">
        <authorList>
            <person name="Lood C."/>
            <person name="Girard L."/>
        </authorList>
    </citation>
    <scope>NUCLEOTIDE SEQUENCE</scope>
    <source>
        <strain evidence="1">SWRI102</strain>
    </source>
</reference>
<name>A0A923FMA2_9PSED</name>
<dbReference type="Proteomes" id="UP000659438">
    <property type="component" value="Unassembled WGS sequence"/>
</dbReference>
<dbReference type="AlphaFoldDB" id="A0A923FMA2"/>